<gene>
    <name evidence="2" type="ORF">GCK72_019465</name>
</gene>
<dbReference type="GeneID" id="78776795"/>
<dbReference type="KEGG" id="crq:GCK72_019465"/>
<dbReference type="InterPro" id="IPR019422">
    <property type="entry name" value="7TM_GPCR_serpentine_rcpt_Srh"/>
</dbReference>
<dbReference type="CTD" id="78776795"/>
<evidence type="ECO:0000313" key="2">
    <source>
        <dbReference type="EMBL" id="KAF1752910.1"/>
    </source>
</evidence>
<accession>A0A6A5GCY0</accession>
<evidence type="ECO:0000256" key="1">
    <source>
        <dbReference type="SAM" id="Phobius"/>
    </source>
</evidence>
<dbReference type="EMBL" id="WUAV01000005">
    <property type="protein sequence ID" value="KAF1752910.1"/>
    <property type="molecule type" value="Genomic_DNA"/>
</dbReference>
<keyword evidence="1" id="KW-1133">Transmembrane helix</keyword>
<dbReference type="InterPro" id="IPR053220">
    <property type="entry name" value="Nematode_rcpt-like_serp_H"/>
</dbReference>
<dbReference type="AlphaFoldDB" id="A0A6A5GCY0"/>
<name>A0A6A5GCY0_CAERE</name>
<feature type="transmembrane region" description="Helical" evidence="1">
    <location>
        <begin position="65"/>
        <end position="88"/>
    </location>
</feature>
<comment type="caution">
    <text evidence="2">The sequence shown here is derived from an EMBL/GenBank/DDBJ whole genome shotgun (WGS) entry which is preliminary data.</text>
</comment>
<dbReference type="PANTHER" id="PTHR22941">
    <property type="entry name" value="SERPENTINE RECEPTOR"/>
    <property type="match status" value="1"/>
</dbReference>
<sequence>MWFYIGCIVYYLFIKPSCIISARTRQYQIHFFCGIVVQTVVPLILIVLTYSILIAAILTDGVTQGLINMCIVTVGVHGLVESLVIILIHGAYRRAVLSFFCKIKYLKNSRTSAGIRNVEAGVSAWTTQ</sequence>
<dbReference type="Proteomes" id="UP000483820">
    <property type="component" value="Chromosome V"/>
</dbReference>
<proteinExistence type="predicted"/>
<evidence type="ECO:0000313" key="3">
    <source>
        <dbReference type="Proteomes" id="UP000483820"/>
    </source>
</evidence>
<dbReference type="PANTHER" id="PTHR22941:SF16">
    <property type="entry name" value="SERPENTINE RECEPTOR, CLASS H"/>
    <property type="match status" value="1"/>
</dbReference>
<feature type="transmembrane region" description="Helical" evidence="1">
    <location>
        <begin position="31"/>
        <end position="59"/>
    </location>
</feature>
<reference evidence="2 3" key="1">
    <citation type="submission" date="2019-12" db="EMBL/GenBank/DDBJ databases">
        <title>Chromosome-level assembly of the Caenorhabditis remanei genome.</title>
        <authorList>
            <person name="Teterina A.A."/>
            <person name="Willis J.H."/>
            <person name="Phillips P.C."/>
        </authorList>
    </citation>
    <scope>NUCLEOTIDE SEQUENCE [LARGE SCALE GENOMIC DNA]</scope>
    <source>
        <strain evidence="2 3">PX506</strain>
        <tissue evidence="2">Whole organism</tissue>
    </source>
</reference>
<keyword evidence="1" id="KW-0812">Transmembrane</keyword>
<dbReference type="Pfam" id="PF10318">
    <property type="entry name" value="7TM_GPCR_Srh"/>
    <property type="match status" value="1"/>
</dbReference>
<protein>
    <submittedName>
        <fullName evidence="2">Uncharacterized protein</fullName>
    </submittedName>
</protein>
<organism evidence="2 3">
    <name type="scientific">Caenorhabditis remanei</name>
    <name type="common">Caenorhabditis vulgaris</name>
    <dbReference type="NCBI Taxonomy" id="31234"/>
    <lineage>
        <taxon>Eukaryota</taxon>
        <taxon>Metazoa</taxon>
        <taxon>Ecdysozoa</taxon>
        <taxon>Nematoda</taxon>
        <taxon>Chromadorea</taxon>
        <taxon>Rhabditida</taxon>
        <taxon>Rhabditina</taxon>
        <taxon>Rhabditomorpha</taxon>
        <taxon>Rhabditoidea</taxon>
        <taxon>Rhabditidae</taxon>
        <taxon>Peloderinae</taxon>
        <taxon>Caenorhabditis</taxon>
    </lineage>
</organism>
<keyword evidence="1" id="KW-0472">Membrane</keyword>
<dbReference type="RefSeq" id="XP_053581946.1">
    <property type="nucleotide sequence ID" value="XM_053733033.1"/>
</dbReference>